<feature type="transmembrane region" description="Helical" evidence="7">
    <location>
        <begin position="494"/>
        <end position="513"/>
    </location>
</feature>
<evidence type="ECO:0000259" key="8">
    <source>
        <dbReference type="Pfam" id="PF13632"/>
    </source>
</evidence>
<feature type="non-terminal residue" evidence="9">
    <location>
        <position position="627"/>
    </location>
</feature>
<dbReference type="EMBL" id="KZ678128">
    <property type="protein sequence ID" value="PSN75148.1"/>
    <property type="molecule type" value="Genomic_DNA"/>
</dbReference>
<feature type="transmembrane region" description="Helical" evidence="7">
    <location>
        <begin position="371"/>
        <end position="390"/>
    </location>
</feature>
<feature type="transmembrane region" description="Helical" evidence="7">
    <location>
        <begin position="609"/>
        <end position="626"/>
    </location>
</feature>
<evidence type="ECO:0000256" key="6">
    <source>
        <dbReference type="ARBA" id="ARBA00023136"/>
    </source>
</evidence>
<evidence type="ECO:0000256" key="1">
    <source>
        <dbReference type="ARBA" id="ARBA00004141"/>
    </source>
</evidence>
<dbReference type="InterPro" id="IPR050321">
    <property type="entry name" value="Glycosyltr_2/OpgH_subfam"/>
</dbReference>
<evidence type="ECO:0000256" key="5">
    <source>
        <dbReference type="ARBA" id="ARBA00022989"/>
    </source>
</evidence>
<keyword evidence="3 9" id="KW-0808">Transferase</keyword>
<dbReference type="InterPro" id="IPR029044">
    <property type="entry name" value="Nucleotide-diphossugar_trans"/>
</dbReference>
<dbReference type="OrthoDB" id="72851at2759"/>
<dbReference type="GO" id="GO:0016757">
    <property type="term" value="F:glycosyltransferase activity"/>
    <property type="evidence" value="ECO:0007669"/>
    <property type="project" value="UniProtKB-KW"/>
</dbReference>
<organism evidence="9 10">
    <name type="scientific">Corynespora cassiicola Philippines</name>
    <dbReference type="NCBI Taxonomy" id="1448308"/>
    <lineage>
        <taxon>Eukaryota</taxon>
        <taxon>Fungi</taxon>
        <taxon>Dikarya</taxon>
        <taxon>Ascomycota</taxon>
        <taxon>Pezizomycotina</taxon>
        <taxon>Dothideomycetes</taxon>
        <taxon>Pleosporomycetidae</taxon>
        <taxon>Pleosporales</taxon>
        <taxon>Corynesporascaceae</taxon>
        <taxon>Corynespora</taxon>
    </lineage>
</organism>
<dbReference type="Gene3D" id="3.90.550.10">
    <property type="entry name" value="Spore Coat Polysaccharide Biosynthesis Protein SpsA, Chain A"/>
    <property type="match status" value="1"/>
</dbReference>
<keyword evidence="4 7" id="KW-0812">Transmembrane</keyword>
<evidence type="ECO:0000256" key="2">
    <source>
        <dbReference type="ARBA" id="ARBA00022676"/>
    </source>
</evidence>
<dbReference type="Proteomes" id="UP000240883">
    <property type="component" value="Unassembled WGS sequence"/>
</dbReference>
<keyword evidence="6 7" id="KW-0472">Membrane</keyword>
<dbReference type="CDD" id="cd06421">
    <property type="entry name" value="CESA_CelA_like"/>
    <property type="match status" value="1"/>
</dbReference>
<protein>
    <submittedName>
        <fullName evidence="9">Nucleotide-diphospho-sugar transferase</fullName>
    </submittedName>
</protein>
<dbReference type="PANTHER" id="PTHR43867:SF2">
    <property type="entry name" value="CELLULOSE SYNTHASE CATALYTIC SUBUNIT A [UDP-FORMING]"/>
    <property type="match status" value="1"/>
</dbReference>
<feature type="transmembrane region" description="Helical" evidence="7">
    <location>
        <begin position="402"/>
        <end position="423"/>
    </location>
</feature>
<evidence type="ECO:0000256" key="7">
    <source>
        <dbReference type="SAM" id="Phobius"/>
    </source>
</evidence>
<dbReference type="InterPro" id="IPR001173">
    <property type="entry name" value="Glyco_trans_2-like"/>
</dbReference>
<evidence type="ECO:0000313" key="10">
    <source>
        <dbReference type="Proteomes" id="UP000240883"/>
    </source>
</evidence>
<dbReference type="SUPFAM" id="SSF53448">
    <property type="entry name" value="Nucleotide-diphospho-sugar transferases"/>
    <property type="match status" value="1"/>
</dbReference>
<dbReference type="STRING" id="1448308.A0A2T2PCQ0"/>
<feature type="domain" description="Glycosyltransferase 2-like" evidence="8">
    <location>
        <begin position="191"/>
        <end position="388"/>
    </location>
</feature>
<evidence type="ECO:0000256" key="4">
    <source>
        <dbReference type="ARBA" id="ARBA00022692"/>
    </source>
</evidence>
<evidence type="ECO:0000313" key="9">
    <source>
        <dbReference type="EMBL" id="PSN75148.1"/>
    </source>
</evidence>
<feature type="transmembrane region" description="Helical" evidence="7">
    <location>
        <begin position="53"/>
        <end position="74"/>
    </location>
</feature>
<dbReference type="AlphaFoldDB" id="A0A2T2PCQ0"/>
<dbReference type="Pfam" id="PF13632">
    <property type="entry name" value="Glyco_trans_2_3"/>
    <property type="match status" value="1"/>
</dbReference>
<sequence length="627" mass="70916">MENRPIKRDWANPLWFLVPLTGVHALFALLAYITFRVYCLATSTAVFGPRLGLAWFFAAVEVIMITPTVLLYLSRICVLRRPLRPQLYAEGDDLPTIDIVVTACREDPDTVINVVRSACETEWPRDKLRVILTDDGRDPRLELRMAELQERYPFIFYTSREKPEVPDYKAGNLNHAIQRVFDEKVVPSEFIAGLDADMIVRPQWLRCLVPHFLADERLALMCTPQIFHNLPACDNMRQDLDHFYATTELINEGLGAADCTGSGWLTRREALDEIGGFPAFSTSEDTACSSLLVGAGWKVGFLNEHVQCGEMPPTLMGHVKQRTRWTIGNVQTAGKLNFRLFGKPVSACTPRQKLAGLLFGMSSSVASSLGFLGYIGLPLALLSGYPLVIYDDAFQLRWLVRLVSIWVLADCIHKGALSIFIGYRDGMRWDQAESWLIPYYFLSLVRSFLLPTRFGGTPPGFCSSGSLSSRVKERRPHASPFHLRFRSIFIEQMVWLHALFVATCLTGVALNFARCFLPSAQSWTAYTIPRIATGSTRWVFLLTRVGWPPVHWVLQSTSCMIPIKYLIRPPTEVIHDDALQYDDKTGVRYPKDTHWGPERKAWGRPSDHLTVAVSVYTVICLVASWYI</sequence>
<evidence type="ECO:0000256" key="3">
    <source>
        <dbReference type="ARBA" id="ARBA00022679"/>
    </source>
</evidence>
<feature type="transmembrane region" description="Helical" evidence="7">
    <location>
        <begin position="12"/>
        <end position="33"/>
    </location>
</feature>
<proteinExistence type="predicted"/>
<reference evidence="9 10" key="1">
    <citation type="journal article" date="2018" name="Front. Microbiol.">
        <title>Genome-Wide Analysis of Corynespora cassiicola Leaf Fall Disease Putative Effectors.</title>
        <authorList>
            <person name="Lopez D."/>
            <person name="Ribeiro S."/>
            <person name="Label P."/>
            <person name="Fumanal B."/>
            <person name="Venisse J.S."/>
            <person name="Kohler A."/>
            <person name="de Oliveira R.R."/>
            <person name="Labutti K."/>
            <person name="Lipzen A."/>
            <person name="Lail K."/>
            <person name="Bauer D."/>
            <person name="Ohm R.A."/>
            <person name="Barry K.W."/>
            <person name="Spatafora J."/>
            <person name="Grigoriev I.V."/>
            <person name="Martin F.M."/>
            <person name="Pujade-Renaud V."/>
        </authorList>
    </citation>
    <scope>NUCLEOTIDE SEQUENCE [LARGE SCALE GENOMIC DNA]</scope>
    <source>
        <strain evidence="9 10">Philippines</strain>
    </source>
</reference>
<dbReference type="PANTHER" id="PTHR43867">
    <property type="entry name" value="CELLULOSE SYNTHASE CATALYTIC SUBUNIT A [UDP-FORMING]"/>
    <property type="match status" value="1"/>
</dbReference>
<accession>A0A2T2PCQ0</accession>
<comment type="subcellular location">
    <subcellularLocation>
        <location evidence="1">Membrane</location>
        <topology evidence="1">Multi-pass membrane protein</topology>
    </subcellularLocation>
</comment>
<keyword evidence="2" id="KW-0328">Glycosyltransferase</keyword>
<gene>
    <name evidence="9" type="ORF">BS50DRAFT_512659</name>
</gene>
<keyword evidence="5 7" id="KW-1133">Transmembrane helix</keyword>
<keyword evidence="10" id="KW-1185">Reference proteome</keyword>
<dbReference type="GO" id="GO:0016020">
    <property type="term" value="C:membrane"/>
    <property type="evidence" value="ECO:0007669"/>
    <property type="project" value="UniProtKB-SubCell"/>
</dbReference>
<name>A0A2T2PCQ0_CORCC</name>